<keyword evidence="3" id="KW-1185">Reference proteome</keyword>
<name>A0A4S4LNC5_9AGAM</name>
<dbReference type="EMBL" id="SGPL01000395">
    <property type="protein sequence ID" value="THH12998.1"/>
    <property type="molecule type" value="Genomic_DNA"/>
</dbReference>
<sequence length="143" mass="15809">MAFGFRIRIGLGNGRYPDEEMFLHHESTGPSLIAHVRTSTADEIRSLIIIRLTQLSCENVFGSKVNLHSHLHAAHDNRRTNPLQDHDCYAKYLSRTRVQLTRSECQRCSGSLVDSIGGVGHGPTSTESLPEGAQVHKRPSAPP</sequence>
<accession>A0A4S4LNC5</accession>
<feature type="region of interest" description="Disordered" evidence="1">
    <location>
        <begin position="116"/>
        <end position="143"/>
    </location>
</feature>
<organism evidence="2 3">
    <name type="scientific">Bondarzewia mesenterica</name>
    <dbReference type="NCBI Taxonomy" id="1095465"/>
    <lineage>
        <taxon>Eukaryota</taxon>
        <taxon>Fungi</taxon>
        <taxon>Dikarya</taxon>
        <taxon>Basidiomycota</taxon>
        <taxon>Agaricomycotina</taxon>
        <taxon>Agaricomycetes</taxon>
        <taxon>Russulales</taxon>
        <taxon>Bondarzewiaceae</taxon>
        <taxon>Bondarzewia</taxon>
    </lineage>
</organism>
<protein>
    <submittedName>
        <fullName evidence="2">Uncharacterized protein</fullName>
    </submittedName>
</protein>
<gene>
    <name evidence="2" type="ORF">EW146_g7173</name>
</gene>
<comment type="caution">
    <text evidence="2">The sequence shown here is derived from an EMBL/GenBank/DDBJ whole genome shotgun (WGS) entry which is preliminary data.</text>
</comment>
<reference evidence="2 3" key="1">
    <citation type="submission" date="2019-02" db="EMBL/GenBank/DDBJ databases">
        <title>Genome sequencing of the rare red list fungi Bondarzewia mesenterica.</title>
        <authorList>
            <person name="Buettner E."/>
            <person name="Kellner H."/>
        </authorList>
    </citation>
    <scope>NUCLEOTIDE SEQUENCE [LARGE SCALE GENOMIC DNA]</scope>
    <source>
        <strain evidence="2 3">DSM 108281</strain>
    </source>
</reference>
<dbReference type="AlphaFoldDB" id="A0A4S4LNC5"/>
<evidence type="ECO:0000313" key="3">
    <source>
        <dbReference type="Proteomes" id="UP000310158"/>
    </source>
</evidence>
<dbReference type="Proteomes" id="UP000310158">
    <property type="component" value="Unassembled WGS sequence"/>
</dbReference>
<proteinExistence type="predicted"/>
<evidence type="ECO:0000256" key="1">
    <source>
        <dbReference type="SAM" id="MobiDB-lite"/>
    </source>
</evidence>
<evidence type="ECO:0000313" key="2">
    <source>
        <dbReference type="EMBL" id="THH12998.1"/>
    </source>
</evidence>